<evidence type="ECO:0000313" key="4">
    <source>
        <dbReference type="EMBL" id="KAK3514297.1"/>
    </source>
</evidence>
<reference evidence="4" key="1">
    <citation type="submission" date="2023-06" db="EMBL/GenBank/DDBJ databases">
        <title>Male Hemibagrus guttatus genome.</title>
        <authorList>
            <person name="Bian C."/>
        </authorList>
    </citation>
    <scope>NUCLEOTIDE SEQUENCE</scope>
    <source>
        <strain evidence="4">Male_cb2023</strain>
        <tissue evidence="4">Muscle</tissue>
    </source>
</reference>
<dbReference type="Pfam" id="PF00077">
    <property type="entry name" value="RVP"/>
    <property type="match status" value="1"/>
</dbReference>
<evidence type="ECO:0000313" key="5">
    <source>
        <dbReference type="Proteomes" id="UP001274896"/>
    </source>
</evidence>
<organism evidence="4 5">
    <name type="scientific">Hemibagrus guttatus</name>
    <dbReference type="NCBI Taxonomy" id="175788"/>
    <lineage>
        <taxon>Eukaryota</taxon>
        <taxon>Metazoa</taxon>
        <taxon>Chordata</taxon>
        <taxon>Craniata</taxon>
        <taxon>Vertebrata</taxon>
        <taxon>Euteleostomi</taxon>
        <taxon>Actinopterygii</taxon>
        <taxon>Neopterygii</taxon>
        <taxon>Teleostei</taxon>
        <taxon>Ostariophysi</taxon>
        <taxon>Siluriformes</taxon>
        <taxon>Bagridae</taxon>
        <taxon>Hemibagrus</taxon>
    </lineage>
</organism>
<feature type="domain" description="Retropepsins" evidence="3">
    <location>
        <begin position="57"/>
        <end position="136"/>
    </location>
</feature>
<dbReference type="GO" id="GO:0016787">
    <property type="term" value="F:hydrolase activity"/>
    <property type="evidence" value="ECO:0007669"/>
    <property type="project" value="UniProtKB-KW"/>
</dbReference>
<comment type="caution">
    <text evidence="4">The sequence shown here is derived from an EMBL/GenBank/DDBJ whole genome shotgun (WGS) entry which is preliminary data.</text>
</comment>
<protein>
    <recommendedName>
        <fullName evidence="3">Retropepsins domain-containing protein</fullName>
    </recommendedName>
</protein>
<feature type="region of interest" description="Disordered" evidence="2">
    <location>
        <begin position="1"/>
        <end position="40"/>
    </location>
</feature>
<dbReference type="InterPro" id="IPR018061">
    <property type="entry name" value="Retropepsins"/>
</dbReference>
<dbReference type="EMBL" id="JAUCMX010000021">
    <property type="protein sequence ID" value="KAK3514297.1"/>
    <property type="molecule type" value="Genomic_DNA"/>
</dbReference>
<dbReference type="InterPro" id="IPR021109">
    <property type="entry name" value="Peptidase_aspartic_dom_sf"/>
</dbReference>
<name>A0AAE0Q669_9TELE</name>
<gene>
    <name evidence="4" type="ORF">QTP70_012914</name>
</gene>
<dbReference type="Proteomes" id="UP001274896">
    <property type="component" value="Unassembled WGS sequence"/>
</dbReference>
<feature type="compositionally biased region" description="Pro residues" evidence="2">
    <location>
        <begin position="29"/>
        <end position="38"/>
    </location>
</feature>
<proteinExistence type="predicted"/>
<keyword evidence="5" id="KW-1185">Reference proteome</keyword>
<evidence type="ECO:0000256" key="1">
    <source>
        <dbReference type="ARBA" id="ARBA00022801"/>
    </source>
</evidence>
<feature type="compositionally biased region" description="Basic and acidic residues" evidence="2">
    <location>
        <begin position="14"/>
        <end position="24"/>
    </location>
</feature>
<sequence>MTVSTLAPGQAGEKPGDRPHRGPVDEPMPSEPELPPPARASKPWLASCVLHVAAAPEEPQVTVELNGRSMPSLLDSGSTVTLIQPTALPRPTKLVGTIPVSCVHANVQSVPSVQVRIRGPAGEWPIIARVVPNLPVLVLLG</sequence>
<accession>A0AAE0Q669</accession>
<evidence type="ECO:0000256" key="2">
    <source>
        <dbReference type="SAM" id="MobiDB-lite"/>
    </source>
</evidence>
<dbReference type="SUPFAM" id="SSF50630">
    <property type="entry name" value="Acid proteases"/>
    <property type="match status" value="1"/>
</dbReference>
<dbReference type="AlphaFoldDB" id="A0AAE0Q669"/>
<evidence type="ECO:0000259" key="3">
    <source>
        <dbReference type="Pfam" id="PF00077"/>
    </source>
</evidence>
<keyword evidence="1" id="KW-0378">Hydrolase</keyword>
<dbReference type="Gene3D" id="2.40.70.10">
    <property type="entry name" value="Acid Proteases"/>
    <property type="match status" value="1"/>
</dbReference>